<sequence length="375" mass="42631">MFFSKYMKNIKRRSDESFSIKKMTFSPSQMFKGTFNVIRKTISGINNIITIGTGLILLLVITLFIGVFSALSDDSSAENGTLYDSSEVLEHTELIEKYAKEYDIADYVPLIQAVMMQESGGKGSDPMQSSECPYNKKYPNTPEGIKDIEYSIDCGVHYLSDCMKRAGVNNVSDMKNISLALQGYNFGNGYIEWAIEHFNGYTRTNAKVFSDEMKSKLQVEVYGDPDYVEHVLRCYHLGNGDIVSIAKSQVGNVGGRKYWEWYGFDQHVEWCAIFVSWSANESGDLNVIIPKFSRVEDGIAWFKNKGKWQTGNYIPKSGDLIFFDWNQDNDPDHVGIVEKIDDNYIYTVEGNSNDECRENIYLKTTNVFYGFGINI</sequence>
<proteinExistence type="predicted"/>
<dbReference type="RefSeq" id="WP_290140679.1">
    <property type="nucleotide sequence ID" value="NZ_CP101620.1"/>
</dbReference>
<dbReference type="InterPro" id="IPR023346">
    <property type="entry name" value="Lysozyme-like_dom_sf"/>
</dbReference>
<evidence type="ECO:0000313" key="4">
    <source>
        <dbReference type="EMBL" id="UTY39535.1"/>
    </source>
</evidence>
<keyword evidence="1" id="KW-0812">Transmembrane</keyword>
<dbReference type="Gene3D" id="3.90.1720.10">
    <property type="entry name" value="endopeptidase domain like (from Nostoc punctiforme)"/>
    <property type="match status" value="1"/>
</dbReference>
<dbReference type="Pfam" id="PF05257">
    <property type="entry name" value="CHAP"/>
    <property type="match status" value="1"/>
</dbReference>
<keyword evidence="1" id="KW-1133">Transmembrane helix</keyword>
<dbReference type="EMBL" id="CP101620">
    <property type="protein sequence ID" value="UTY39535.1"/>
    <property type="molecule type" value="Genomic_DNA"/>
</dbReference>
<feature type="domain" description="Peptidase C51" evidence="2">
    <location>
        <begin position="266"/>
        <end position="351"/>
    </location>
</feature>
<dbReference type="InterPro" id="IPR038765">
    <property type="entry name" value="Papain-like_cys_pep_sf"/>
</dbReference>
<feature type="transmembrane region" description="Helical" evidence="1">
    <location>
        <begin position="48"/>
        <end position="71"/>
    </location>
</feature>
<protein>
    <submittedName>
        <fullName evidence="4">Lysozyme family protein</fullName>
    </submittedName>
</protein>
<dbReference type="Pfam" id="PF13702">
    <property type="entry name" value="Lysozyme_like"/>
    <property type="match status" value="1"/>
</dbReference>
<keyword evidence="5" id="KW-1185">Reference proteome</keyword>
<name>A0ABY5I3I2_9FIRM</name>
<evidence type="ECO:0000313" key="5">
    <source>
        <dbReference type="Proteomes" id="UP001060112"/>
    </source>
</evidence>
<reference evidence="4" key="1">
    <citation type="submission" date="2022-07" db="EMBL/GenBank/DDBJ databases">
        <title>Faecal culturing of patients with breast cancer.</title>
        <authorList>
            <person name="Teng N.M.Y."/>
            <person name="Kiu R."/>
            <person name="Evans R."/>
            <person name="Baker D.J."/>
            <person name="Zenner C."/>
            <person name="Robinson S.D."/>
            <person name="Hall L.J."/>
        </authorList>
    </citation>
    <scope>NUCLEOTIDE SEQUENCE</scope>
    <source>
        <strain evidence="4">LH1062</strain>
    </source>
</reference>
<dbReference type="SUPFAM" id="SSF53955">
    <property type="entry name" value="Lysozyme-like"/>
    <property type="match status" value="1"/>
</dbReference>
<accession>A0ABY5I3I2</accession>
<keyword evidence="1" id="KW-0472">Membrane</keyword>
<dbReference type="Proteomes" id="UP001060112">
    <property type="component" value="Chromosome"/>
</dbReference>
<evidence type="ECO:0000259" key="2">
    <source>
        <dbReference type="Pfam" id="PF05257"/>
    </source>
</evidence>
<organism evidence="4 5">
    <name type="scientific">Allocoprobacillus halotolerans</name>
    <dbReference type="NCBI Taxonomy" id="2944914"/>
    <lineage>
        <taxon>Bacteria</taxon>
        <taxon>Bacillati</taxon>
        <taxon>Bacillota</taxon>
        <taxon>Erysipelotrichia</taxon>
        <taxon>Erysipelotrichales</taxon>
        <taxon>Erysipelotrichaceae</taxon>
        <taxon>Allocoprobacillus</taxon>
    </lineage>
</organism>
<evidence type="ECO:0000259" key="3">
    <source>
        <dbReference type="Pfam" id="PF13702"/>
    </source>
</evidence>
<dbReference type="InterPro" id="IPR007921">
    <property type="entry name" value="CHAP_dom"/>
</dbReference>
<dbReference type="Gene3D" id="1.10.530.10">
    <property type="match status" value="1"/>
</dbReference>
<dbReference type="SUPFAM" id="SSF54001">
    <property type="entry name" value="Cysteine proteinases"/>
    <property type="match status" value="1"/>
</dbReference>
<dbReference type="CDD" id="cd16891">
    <property type="entry name" value="CwlT-like"/>
    <property type="match status" value="1"/>
</dbReference>
<feature type="domain" description="CwlT-like lysozyme" evidence="3">
    <location>
        <begin position="86"/>
        <end position="220"/>
    </location>
</feature>
<dbReference type="InterPro" id="IPR047194">
    <property type="entry name" value="CwlT-like_lysozyme"/>
</dbReference>
<evidence type="ECO:0000256" key="1">
    <source>
        <dbReference type="SAM" id="Phobius"/>
    </source>
</evidence>
<gene>
    <name evidence="4" type="ORF">NMU03_01485</name>
</gene>